<dbReference type="RefSeq" id="WP_010901712.1">
    <property type="nucleotide sequence ID" value="NC_002578.1"/>
</dbReference>
<gene>
    <name evidence="1" type="ordered locus">Ta1306</name>
</gene>
<keyword evidence="2" id="KW-1185">Reference proteome</keyword>
<dbReference type="OrthoDB" id="56540at2157"/>
<dbReference type="PaxDb" id="273075-Ta1306"/>
<dbReference type="HOGENOM" id="CLU_1640047_0_0_2"/>
<reference evidence="1 2" key="1">
    <citation type="journal article" date="2000" name="Nature">
        <title>The genome sequence of the thermoacidophilic scavenger Thermoplasma acidophilum.</title>
        <authorList>
            <person name="Ruepp A."/>
            <person name="Graml W."/>
            <person name="Santos-Martinez M.L."/>
            <person name="Koretke K.K."/>
            <person name="Volker C."/>
            <person name="Mewes H.W."/>
            <person name="Frishman D."/>
            <person name="Stocker S."/>
            <person name="Lupas A.N."/>
            <person name="Baumeister W."/>
        </authorList>
    </citation>
    <scope>NUCLEOTIDE SEQUENCE [LARGE SCALE GENOMIC DNA]</scope>
    <source>
        <strain evidence="2">ATCC 25905 / DSM 1728 / JCM 9062 / NBRC 15155 / AMRC-C165</strain>
    </source>
</reference>
<evidence type="ECO:0000313" key="2">
    <source>
        <dbReference type="Proteomes" id="UP000001024"/>
    </source>
</evidence>
<protein>
    <submittedName>
        <fullName evidence="1">Uncharacterized protein</fullName>
    </submittedName>
</protein>
<dbReference type="InParanoid" id="Q9HIN0"/>
<dbReference type="AlphaFoldDB" id="Q9HIN0"/>
<organism evidence="1 2">
    <name type="scientific">Thermoplasma acidophilum (strain ATCC 25905 / DSM 1728 / JCM 9062 / NBRC 15155 / AMRC-C165)</name>
    <dbReference type="NCBI Taxonomy" id="273075"/>
    <lineage>
        <taxon>Archaea</taxon>
        <taxon>Methanobacteriati</taxon>
        <taxon>Thermoplasmatota</taxon>
        <taxon>Thermoplasmata</taxon>
        <taxon>Thermoplasmatales</taxon>
        <taxon>Thermoplasmataceae</taxon>
        <taxon>Thermoplasma</taxon>
    </lineage>
</organism>
<sequence length="161" mass="18372">MQIHTLTIRHGRSDPETVRSLLGQDQVLVVDYDAIHHHVINTAEYTYLSHMFDIIVLNLSGKLNDIIDTIMAGAAMVVIDPSVQEKRLREFFDITENIAMPYRGDGHSEAFSQLGGQYFVTDREIGYPFKLAYSTTDISGDRYIRVLDFPQDISDMIFERA</sequence>
<dbReference type="Proteomes" id="UP000001024">
    <property type="component" value="Chromosome"/>
</dbReference>
<accession>Q9HIN0</accession>
<dbReference type="eggNOG" id="arCOG05325">
    <property type="taxonomic scope" value="Archaea"/>
</dbReference>
<dbReference type="EnsemblBacteria" id="CAC12427">
    <property type="protein sequence ID" value="CAC12427"/>
    <property type="gene ID" value="CAC12427"/>
</dbReference>
<dbReference type="KEGG" id="tac:Ta1306"/>
<name>Q9HIN0_THEAC</name>
<dbReference type="EMBL" id="AL445067">
    <property type="protein sequence ID" value="CAC12427.1"/>
    <property type="molecule type" value="Genomic_DNA"/>
</dbReference>
<evidence type="ECO:0000313" key="1">
    <source>
        <dbReference type="EMBL" id="CAC12427.1"/>
    </source>
</evidence>
<proteinExistence type="predicted"/>